<keyword evidence="6 9" id="KW-0863">Zinc-finger</keyword>
<evidence type="ECO:0000256" key="7">
    <source>
        <dbReference type="ARBA" id="ARBA00022786"/>
    </source>
</evidence>
<dbReference type="AlphaFoldDB" id="A0A9W8JCT6"/>
<comment type="caution">
    <text evidence="13">The sequence shown here is derived from an EMBL/GenBank/DDBJ whole genome shotgun (WGS) entry which is preliminary data.</text>
</comment>
<evidence type="ECO:0000256" key="10">
    <source>
        <dbReference type="SAM" id="MobiDB-lite"/>
    </source>
</evidence>
<dbReference type="EMBL" id="JANBPK010000819">
    <property type="protein sequence ID" value="KAJ2930808.1"/>
    <property type="molecule type" value="Genomic_DNA"/>
</dbReference>
<dbReference type="CDD" id="cd20335">
    <property type="entry name" value="BRcat_RBR"/>
    <property type="match status" value="1"/>
</dbReference>
<evidence type="ECO:0000313" key="13">
    <source>
        <dbReference type="EMBL" id="KAJ2930808.1"/>
    </source>
</evidence>
<dbReference type="InterPro" id="IPR002867">
    <property type="entry name" value="IBR_dom"/>
</dbReference>
<evidence type="ECO:0000256" key="8">
    <source>
        <dbReference type="ARBA" id="ARBA00022833"/>
    </source>
</evidence>
<dbReference type="GO" id="GO:0008270">
    <property type="term" value="F:zinc ion binding"/>
    <property type="evidence" value="ECO:0007669"/>
    <property type="project" value="UniProtKB-KW"/>
</dbReference>
<dbReference type="PROSITE" id="PS50089">
    <property type="entry name" value="ZF_RING_2"/>
    <property type="match status" value="1"/>
</dbReference>
<dbReference type="Pfam" id="PF01485">
    <property type="entry name" value="IBR"/>
    <property type="match status" value="1"/>
</dbReference>
<keyword evidence="3" id="KW-0808">Transferase</keyword>
<keyword evidence="4" id="KW-0479">Metal-binding</keyword>
<dbReference type="CDD" id="cd16449">
    <property type="entry name" value="RING-HC"/>
    <property type="match status" value="1"/>
</dbReference>
<evidence type="ECO:0000256" key="4">
    <source>
        <dbReference type="ARBA" id="ARBA00022723"/>
    </source>
</evidence>
<feature type="domain" description="RING-type" evidence="12">
    <location>
        <begin position="774"/>
        <end position="917"/>
    </location>
</feature>
<dbReference type="GO" id="GO:0016567">
    <property type="term" value="P:protein ubiquitination"/>
    <property type="evidence" value="ECO:0007669"/>
    <property type="project" value="InterPro"/>
</dbReference>
<keyword evidence="14" id="KW-1185">Reference proteome</keyword>
<dbReference type="Pfam" id="PF00097">
    <property type="entry name" value="zf-C3HC4"/>
    <property type="match status" value="1"/>
</dbReference>
<feature type="non-terminal residue" evidence="13">
    <location>
        <position position="917"/>
    </location>
</feature>
<accession>A0A9W8JCT6</accession>
<evidence type="ECO:0000256" key="2">
    <source>
        <dbReference type="ARBA" id="ARBA00012251"/>
    </source>
</evidence>
<evidence type="ECO:0000259" key="11">
    <source>
        <dbReference type="PROSITE" id="PS50089"/>
    </source>
</evidence>
<dbReference type="PROSITE" id="PS51873">
    <property type="entry name" value="TRIAD"/>
    <property type="match status" value="1"/>
</dbReference>
<sequence length="917" mass="106455">MNDVNRHRVRQPTDGSTQEKNVGQPGPVVDQADGRGSDEERRRLELERYREERERERRRLERDAKRKELEKEQQRLERERRQKEELENERRRAEEAEMRLKLEVETQKKEAAWLREKERRRTEEAELERQRKRREWEEAERKRQEEVAAVERRRQEEAERRRQEEAERRRQEEAERRRQEEERRRQEEERRRREEERRRQEEERQRREEEERKRLEEEQRRERERLERQRAEREAQRLAAIEKRRREEQEALQKKMEEIKYREERKRKAEAKVTRQLIVHGSNLVTLGAGLEVKRVIPGFDLCSITIRELPLNANRSEITNIFREQGMDDTMFQFVSCRTEGNTQVAKFLLRAEEAQAIAIGLEDLEFHDSFIKLEVGGNASWGSMTVSSQTDQARTLTIIWNTPSATMIATYDTVDEAMLKVKEHHGKTINGRKINATMNTRRGGRAAKQRVEASVRLANLDPEIEPIEMTALAGTPLVRAIKSNVYDLEWFLSWLKEALEGEGCIDGSFETTKIDGNRMKAVAKFTSRDALEKAATTLERGKHISFTGQGPSLRVIVPTEHRYTITISKLQYRAQKAQWDAMAEGRRGRKAFVRVNERRNGQVLINVEGSDQQEMGPLKVRVEGLVVGERLDAEHWHSSFLHSEKTLREKVSAETGAFLSVDRRFHALRVFGGSNDVAAAKDCIREEVQKLALKEYEIPIARQSVRFFVATGLQILNDALGEDNVTLDVASQACKLKLRGGDDALQHARKLVEEAITAAADGIVPADENSEDDAICPICYDTASHPEVLGCGHSCCELCLRHYLTSAATSKKFPLVCMGDEAACNTPISIPIIQRYLTKQRLNHLIDVAFSSHIQSNPQKFKYCTTPDCTQIYQCDTGKQFHKCPSCFSEICSSCNQEAHEVKQRQEMSIVQHPD</sequence>
<feature type="compositionally biased region" description="Basic and acidic residues" evidence="10">
    <location>
        <begin position="32"/>
        <end position="201"/>
    </location>
</feature>
<evidence type="ECO:0000313" key="14">
    <source>
        <dbReference type="Proteomes" id="UP001140091"/>
    </source>
</evidence>
<keyword evidence="7" id="KW-0833">Ubl conjugation pathway</keyword>
<comment type="catalytic activity">
    <reaction evidence="1">
        <text>[E2 ubiquitin-conjugating enzyme]-S-ubiquitinyl-L-cysteine + [acceptor protein]-L-lysine = [E2 ubiquitin-conjugating enzyme]-L-cysteine + [acceptor protein]-N(6)-ubiquitinyl-L-lysine.</text>
        <dbReference type="EC" id="2.3.2.31"/>
    </reaction>
</comment>
<feature type="domain" description="RING-type" evidence="11">
    <location>
        <begin position="778"/>
        <end position="823"/>
    </location>
</feature>
<evidence type="ECO:0000256" key="9">
    <source>
        <dbReference type="PROSITE-ProRule" id="PRU00175"/>
    </source>
</evidence>
<reference evidence="13" key="1">
    <citation type="submission" date="2022-06" db="EMBL/GenBank/DDBJ databases">
        <title>Genome Sequence of Candolleomyces eurysporus.</title>
        <authorList>
            <person name="Buettner E."/>
        </authorList>
    </citation>
    <scope>NUCLEOTIDE SEQUENCE</scope>
    <source>
        <strain evidence="13">VTCC 930004</strain>
    </source>
</reference>
<keyword evidence="5" id="KW-0677">Repeat</keyword>
<evidence type="ECO:0000256" key="5">
    <source>
        <dbReference type="ARBA" id="ARBA00022737"/>
    </source>
</evidence>
<dbReference type="InterPro" id="IPR018957">
    <property type="entry name" value="Znf_C3HC4_RING-type"/>
</dbReference>
<dbReference type="EC" id="2.3.2.31" evidence="2"/>
<dbReference type="InterPro" id="IPR044066">
    <property type="entry name" value="TRIAD_supradom"/>
</dbReference>
<protein>
    <recommendedName>
        <fullName evidence="2">RBR-type E3 ubiquitin transferase</fullName>
        <ecNumber evidence="2">2.3.2.31</ecNumber>
    </recommendedName>
</protein>
<feature type="region of interest" description="Disordered" evidence="10">
    <location>
        <begin position="1"/>
        <end position="201"/>
    </location>
</feature>
<evidence type="ECO:0000256" key="3">
    <source>
        <dbReference type="ARBA" id="ARBA00022679"/>
    </source>
</evidence>
<dbReference type="InterPro" id="IPR001841">
    <property type="entry name" value="Znf_RING"/>
</dbReference>
<evidence type="ECO:0000259" key="12">
    <source>
        <dbReference type="PROSITE" id="PS51873"/>
    </source>
</evidence>
<dbReference type="PANTHER" id="PTHR11685">
    <property type="entry name" value="RBR FAMILY RING FINGER AND IBR DOMAIN-CONTAINING"/>
    <property type="match status" value="1"/>
</dbReference>
<evidence type="ECO:0000256" key="6">
    <source>
        <dbReference type="ARBA" id="ARBA00022771"/>
    </source>
</evidence>
<dbReference type="Proteomes" id="UP001140091">
    <property type="component" value="Unassembled WGS sequence"/>
</dbReference>
<dbReference type="GO" id="GO:0061630">
    <property type="term" value="F:ubiquitin protein ligase activity"/>
    <property type="evidence" value="ECO:0007669"/>
    <property type="project" value="UniProtKB-EC"/>
</dbReference>
<dbReference type="SUPFAM" id="SSF57850">
    <property type="entry name" value="RING/U-box"/>
    <property type="match status" value="1"/>
</dbReference>
<dbReference type="InterPro" id="IPR013083">
    <property type="entry name" value="Znf_RING/FYVE/PHD"/>
</dbReference>
<dbReference type="Gene3D" id="3.30.40.10">
    <property type="entry name" value="Zinc/RING finger domain, C3HC4 (zinc finger)"/>
    <property type="match status" value="1"/>
</dbReference>
<dbReference type="OrthoDB" id="1431934at2759"/>
<evidence type="ECO:0000256" key="1">
    <source>
        <dbReference type="ARBA" id="ARBA00001798"/>
    </source>
</evidence>
<name>A0A9W8JCT6_9AGAR</name>
<organism evidence="13 14">
    <name type="scientific">Candolleomyces eurysporus</name>
    <dbReference type="NCBI Taxonomy" id="2828524"/>
    <lineage>
        <taxon>Eukaryota</taxon>
        <taxon>Fungi</taxon>
        <taxon>Dikarya</taxon>
        <taxon>Basidiomycota</taxon>
        <taxon>Agaricomycotina</taxon>
        <taxon>Agaricomycetes</taxon>
        <taxon>Agaricomycetidae</taxon>
        <taxon>Agaricales</taxon>
        <taxon>Agaricineae</taxon>
        <taxon>Psathyrellaceae</taxon>
        <taxon>Candolleomyces</taxon>
    </lineage>
</organism>
<proteinExistence type="predicted"/>
<keyword evidence="8" id="KW-0862">Zinc</keyword>
<gene>
    <name evidence="13" type="ORF">H1R20_g6300</name>
</gene>
<dbReference type="InterPro" id="IPR031127">
    <property type="entry name" value="E3_UB_ligase_RBR"/>
</dbReference>